<proteinExistence type="predicted"/>
<dbReference type="Proteomes" id="UP000298030">
    <property type="component" value="Unassembled WGS sequence"/>
</dbReference>
<sequence length="513" mass="57449">MANSPASQPMLLENPLDGRATFPLSGEIVIEILRHASPFDVLSMRKTCRFICNVTRMRTVWIKALERVCARHGVFKPTFPLQRMSILDLEYASLGPRRFLKMINSIQGDESPLPYGNRELIFRRRPPLTGAYPCDGFYMATGGRFLLVYGEDDSLSLWDLGYNLRAPMKTYPVATLERSGELAAASQSFDGEGILLVTRQPTTDFEMDNLAVYEVRPTSDGRDSTFVKLAQLGLDGSPTLHDVRITPRVVSIRCGPLFFVWDWRINKGCRWSSSTLFNSPARAMTVLEGTILAYDEGGTVYNWDIPALQHLPILDLAHFPSIENEPKACIRPLVQHPEISVLIRCTASHRQNTEPSLDPILCILHDDDSWNGPPERRTPMSLYSVREMGRGNEDPFIPNTLLLPAGSCDHAFGDRSERFYGAMTSLYRCEDNLVFCADTNDLSVVVTVMSTPLRATLRELSPAMLSRKLLPSDALHGELTTGVQLGFCPVSGRLAYRATDESFYLRDFISAPE</sequence>
<dbReference type="SUPFAM" id="SSF81383">
    <property type="entry name" value="F-box domain"/>
    <property type="match status" value="1"/>
</dbReference>
<dbReference type="InterPro" id="IPR001810">
    <property type="entry name" value="F-box_dom"/>
</dbReference>
<evidence type="ECO:0000313" key="3">
    <source>
        <dbReference type="Proteomes" id="UP000298030"/>
    </source>
</evidence>
<dbReference type="AlphaFoldDB" id="A0A4Y7TIP2"/>
<dbReference type="EMBL" id="QPFP01000010">
    <property type="protein sequence ID" value="TEB34030.1"/>
    <property type="molecule type" value="Genomic_DNA"/>
</dbReference>
<dbReference type="InterPro" id="IPR036047">
    <property type="entry name" value="F-box-like_dom_sf"/>
</dbReference>
<comment type="caution">
    <text evidence="2">The sequence shown here is derived from an EMBL/GenBank/DDBJ whole genome shotgun (WGS) entry which is preliminary data.</text>
</comment>
<protein>
    <recommendedName>
        <fullName evidence="1">F-box domain-containing protein</fullName>
    </recommendedName>
</protein>
<accession>A0A4Y7TIP2</accession>
<reference evidence="2 3" key="1">
    <citation type="journal article" date="2019" name="Nat. Ecol. Evol.">
        <title>Megaphylogeny resolves global patterns of mushroom evolution.</title>
        <authorList>
            <person name="Varga T."/>
            <person name="Krizsan K."/>
            <person name="Foldi C."/>
            <person name="Dima B."/>
            <person name="Sanchez-Garcia M."/>
            <person name="Sanchez-Ramirez S."/>
            <person name="Szollosi G.J."/>
            <person name="Szarkandi J.G."/>
            <person name="Papp V."/>
            <person name="Albert L."/>
            <person name="Andreopoulos W."/>
            <person name="Angelini C."/>
            <person name="Antonin V."/>
            <person name="Barry K.W."/>
            <person name="Bougher N.L."/>
            <person name="Buchanan P."/>
            <person name="Buyck B."/>
            <person name="Bense V."/>
            <person name="Catcheside P."/>
            <person name="Chovatia M."/>
            <person name="Cooper J."/>
            <person name="Damon W."/>
            <person name="Desjardin D."/>
            <person name="Finy P."/>
            <person name="Geml J."/>
            <person name="Haridas S."/>
            <person name="Hughes K."/>
            <person name="Justo A."/>
            <person name="Karasinski D."/>
            <person name="Kautmanova I."/>
            <person name="Kiss B."/>
            <person name="Kocsube S."/>
            <person name="Kotiranta H."/>
            <person name="LaButti K.M."/>
            <person name="Lechner B.E."/>
            <person name="Liimatainen K."/>
            <person name="Lipzen A."/>
            <person name="Lukacs Z."/>
            <person name="Mihaltcheva S."/>
            <person name="Morgado L.N."/>
            <person name="Niskanen T."/>
            <person name="Noordeloos M.E."/>
            <person name="Ohm R.A."/>
            <person name="Ortiz-Santana B."/>
            <person name="Ovrebo C."/>
            <person name="Racz N."/>
            <person name="Riley R."/>
            <person name="Savchenko A."/>
            <person name="Shiryaev A."/>
            <person name="Soop K."/>
            <person name="Spirin V."/>
            <person name="Szebenyi C."/>
            <person name="Tomsovsky M."/>
            <person name="Tulloss R.E."/>
            <person name="Uehling J."/>
            <person name="Grigoriev I.V."/>
            <person name="Vagvolgyi C."/>
            <person name="Papp T."/>
            <person name="Martin F.M."/>
            <person name="Miettinen O."/>
            <person name="Hibbett D.S."/>
            <person name="Nagy L.G."/>
        </authorList>
    </citation>
    <scope>NUCLEOTIDE SEQUENCE [LARGE SCALE GENOMIC DNA]</scope>
    <source>
        <strain evidence="2 3">FP101781</strain>
    </source>
</reference>
<gene>
    <name evidence="2" type="ORF">FA13DRAFT_1729493</name>
</gene>
<evidence type="ECO:0000259" key="1">
    <source>
        <dbReference type="SMART" id="SM00256"/>
    </source>
</evidence>
<dbReference type="SMART" id="SM00256">
    <property type="entry name" value="FBOX"/>
    <property type="match status" value="1"/>
</dbReference>
<keyword evidence="3" id="KW-1185">Reference proteome</keyword>
<evidence type="ECO:0000313" key="2">
    <source>
        <dbReference type="EMBL" id="TEB34030.1"/>
    </source>
</evidence>
<name>A0A4Y7TIP2_COPMI</name>
<feature type="domain" description="F-box" evidence="1">
    <location>
        <begin position="24"/>
        <end position="64"/>
    </location>
</feature>
<dbReference type="OrthoDB" id="3070325at2759"/>
<organism evidence="2 3">
    <name type="scientific">Coprinellus micaceus</name>
    <name type="common">Glistening ink-cap mushroom</name>
    <name type="synonym">Coprinus micaceus</name>
    <dbReference type="NCBI Taxonomy" id="71717"/>
    <lineage>
        <taxon>Eukaryota</taxon>
        <taxon>Fungi</taxon>
        <taxon>Dikarya</taxon>
        <taxon>Basidiomycota</taxon>
        <taxon>Agaricomycotina</taxon>
        <taxon>Agaricomycetes</taxon>
        <taxon>Agaricomycetidae</taxon>
        <taxon>Agaricales</taxon>
        <taxon>Agaricineae</taxon>
        <taxon>Psathyrellaceae</taxon>
        <taxon>Coprinellus</taxon>
    </lineage>
</organism>